<dbReference type="InterPro" id="IPR000835">
    <property type="entry name" value="HTH_MarR-typ"/>
</dbReference>
<keyword evidence="1" id="KW-0805">Transcription regulation</keyword>
<dbReference type="PROSITE" id="PS50995">
    <property type="entry name" value="HTH_MARR_2"/>
    <property type="match status" value="1"/>
</dbReference>
<dbReference type="RefSeq" id="WP_011876711.1">
    <property type="nucleotide sequence ID" value="NC_009253.1"/>
</dbReference>
<dbReference type="Proteomes" id="UP000001556">
    <property type="component" value="Chromosome"/>
</dbReference>
<keyword evidence="2" id="KW-0238">DNA-binding</keyword>
<dbReference type="STRING" id="349161.Dred_0325"/>
<dbReference type="PANTHER" id="PTHR42756">
    <property type="entry name" value="TRANSCRIPTIONAL REGULATOR, MARR"/>
    <property type="match status" value="1"/>
</dbReference>
<reference evidence="5 6" key="1">
    <citation type="submission" date="2007-03" db="EMBL/GenBank/DDBJ databases">
        <title>Complete sequence of Desulfotomaculum reducens MI-1.</title>
        <authorList>
            <consortium name="US DOE Joint Genome Institute"/>
            <person name="Copeland A."/>
            <person name="Lucas S."/>
            <person name="Lapidus A."/>
            <person name="Barry K."/>
            <person name="Detter J.C."/>
            <person name="Glavina del Rio T."/>
            <person name="Hammon N."/>
            <person name="Israni S."/>
            <person name="Dalin E."/>
            <person name="Tice H."/>
            <person name="Pitluck S."/>
            <person name="Sims D."/>
            <person name="Brettin T."/>
            <person name="Bruce D."/>
            <person name="Han C."/>
            <person name="Tapia R."/>
            <person name="Schmutz J."/>
            <person name="Larimer F."/>
            <person name="Land M."/>
            <person name="Hauser L."/>
            <person name="Kyrpides N."/>
            <person name="Kim E."/>
            <person name="Tebo B.M."/>
            <person name="Richardson P."/>
        </authorList>
    </citation>
    <scope>NUCLEOTIDE SEQUENCE [LARGE SCALE GENOMIC DNA]</scope>
    <source>
        <strain evidence="5 6">MI-1</strain>
    </source>
</reference>
<dbReference type="EMBL" id="CP000612">
    <property type="protein sequence ID" value="ABO48873.1"/>
    <property type="molecule type" value="Genomic_DNA"/>
</dbReference>
<dbReference type="eggNOG" id="COG1846">
    <property type="taxonomic scope" value="Bacteria"/>
</dbReference>
<dbReference type="SMART" id="SM00347">
    <property type="entry name" value="HTH_MARR"/>
    <property type="match status" value="1"/>
</dbReference>
<dbReference type="InterPro" id="IPR036388">
    <property type="entry name" value="WH-like_DNA-bd_sf"/>
</dbReference>
<dbReference type="OrthoDB" id="327696at2"/>
<keyword evidence="3" id="KW-0804">Transcription</keyword>
<sequence>MTDKNMKEYAKRIETAFSKIMKKLGPEMSKLAEGLTPPQFFVLKLLQTNGRTVTEIAELMNVQPSAITAILDRMYRNGFIIRERNETDRRVVLVQITEKGKEAFVKSQQKRQDVMLHFLSYLEKEDLDALLAIYEKMAKIVERHSNKTSS</sequence>
<evidence type="ECO:0000256" key="1">
    <source>
        <dbReference type="ARBA" id="ARBA00023015"/>
    </source>
</evidence>
<dbReference type="KEGG" id="drm:Dred_0325"/>
<feature type="domain" description="HTH marR-type" evidence="4">
    <location>
        <begin position="10"/>
        <end position="139"/>
    </location>
</feature>
<dbReference type="SUPFAM" id="SSF46785">
    <property type="entry name" value="Winged helix' DNA-binding domain"/>
    <property type="match status" value="1"/>
</dbReference>
<dbReference type="CDD" id="cd00090">
    <property type="entry name" value="HTH_ARSR"/>
    <property type="match status" value="1"/>
</dbReference>
<evidence type="ECO:0000259" key="4">
    <source>
        <dbReference type="PROSITE" id="PS50995"/>
    </source>
</evidence>
<dbReference type="PRINTS" id="PR00598">
    <property type="entry name" value="HTHMARR"/>
</dbReference>
<evidence type="ECO:0000313" key="5">
    <source>
        <dbReference type="EMBL" id="ABO48873.1"/>
    </source>
</evidence>
<dbReference type="InterPro" id="IPR011991">
    <property type="entry name" value="ArsR-like_HTH"/>
</dbReference>
<dbReference type="Pfam" id="PF01047">
    <property type="entry name" value="MarR"/>
    <property type="match status" value="1"/>
</dbReference>
<gene>
    <name evidence="5" type="ordered locus">Dred_0325</name>
</gene>
<organism evidence="5 6">
    <name type="scientific">Desulforamulus reducens (strain ATCC BAA-1160 / DSM 100696 / MI-1)</name>
    <name type="common">Desulfotomaculum reducens</name>
    <dbReference type="NCBI Taxonomy" id="349161"/>
    <lineage>
        <taxon>Bacteria</taxon>
        <taxon>Bacillati</taxon>
        <taxon>Bacillota</taxon>
        <taxon>Clostridia</taxon>
        <taxon>Eubacteriales</taxon>
        <taxon>Peptococcaceae</taxon>
        <taxon>Desulforamulus</taxon>
    </lineage>
</organism>
<evidence type="ECO:0000256" key="3">
    <source>
        <dbReference type="ARBA" id="ARBA00023163"/>
    </source>
</evidence>
<protein>
    <submittedName>
        <fullName evidence="5">Transcriptional regulator, MarR family</fullName>
    </submittedName>
</protein>
<dbReference type="HOGENOM" id="CLU_083287_27_4_9"/>
<dbReference type="AlphaFoldDB" id="A4J1C0"/>
<evidence type="ECO:0000313" key="6">
    <source>
        <dbReference type="Proteomes" id="UP000001556"/>
    </source>
</evidence>
<name>A4J1C0_DESRM</name>
<dbReference type="GO" id="GO:0003677">
    <property type="term" value="F:DNA binding"/>
    <property type="evidence" value="ECO:0007669"/>
    <property type="project" value="UniProtKB-KW"/>
</dbReference>
<dbReference type="InterPro" id="IPR036390">
    <property type="entry name" value="WH_DNA-bd_sf"/>
</dbReference>
<dbReference type="PANTHER" id="PTHR42756:SF1">
    <property type="entry name" value="TRANSCRIPTIONAL REPRESSOR OF EMRAB OPERON"/>
    <property type="match status" value="1"/>
</dbReference>
<dbReference type="GO" id="GO:0003700">
    <property type="term" value="F:DNA-binding transcription factor activity"/>
    <property type="evidence" value="ECO:0007669"/>
    <property type="project" value="InterPro"/>
</dbReference>
<proteinExistence type="predicted"/>
<dbReference type="Gene3D" id="1.10.10.10">
    <property type="entry name" value="Winged helix-like DNA-binding domain superfamily/Winged helix DNA-binding domain"/>
    <property type="match status" value="1"/>
</dbReference>
<keyword evidence="6" id="KW-1185">Reference proteome</keyword>
<evidence type="ECO:0000256" key="2">
    <source>
        <dbReference type="ARBA" id="ARBA00023125"/>
    </source>
</evidence>
<accession>A4J1C0</accession>